<dbReference type="PANTHER" id="PTHR10963:SF60">
    <property type="entry name" value="GRAM-NEGATIVE BACTERIA-BINDING PROTEIN 1-RELATED"/>
    <property type="match status" value="1"/>
</dbReference>
<dbReference type="AlphaFoldDB" id="A0A897MU46"/>
<evidence type="ECO:0000313" key="3">
    <source>
        <dbReference type="Proteomes" id="UP000663586"/>
    </source>
</evidence>
<keyword evidence="3" id="KW-1185">Reference proteome</keyword>
<protein>
    <submittedName>
        <fullName evidence="2">Beta-glucanase, GH16 family</fullName>
    </submittedName>
</protein>
<dbReference type="GO" id="GO:0004553">
    <property type="term" value="F:hydrolase activity, hydrolyzing O-glycosyl compounds"/>
    <property type="evidence" value="ECO:0007669"/>
    <property type="project" value="InterPro"/>
</dbReference>
<name>A0A897MU46_9EURY</name>
<dbReference type="InterPro" id="IPR013320">
    <property type="entry name" value="ConA-like_dom_sf"/>
</dbReference>
<evidence type="ECO:0000259" key="1">
    <source>
        <dbReference type="PROSITE" id="PS51762"/>
    </source>
</evidence>
<dbReference type="Proteomes" id="UP000663586">
    <property type="component" value="Chromosome"/>
</dbReference>
<dbReference type="PANTHER" id="PTHR10963">
    <property type="entry name" value="GLYCOSYL HYDROLASE-RELATED"/>
    <property type="match status" value="1"/>
</dbReference>
<dbReference type="SUPFAM" id="SSF49899">
    <property type="entry name" value="Concanavalin A-like lectins/glucanases"/>
    <property type="match status" value="1"/>
</dbReference>
<sequence length="287" mass="31964">MPAGQTRRRQLLVTFGCLAGAGCLAPTGDDGSPPETEPDHWQLVVDEQWERFDTDRWAVGFIDRAEWIPDDDATVSADHVTVTDGQCRLTVESTGAGPEGCFQGVINSSVGGESHHPEVGIPIDPVPGQYVEARLQLPTRPGVLPAFWMHPANMHWPPEIDIVEWIPGTDPDRVQVDVHWSRSGRSNDMETHEHDPVSLDVGADVSAGFNTYGCAWFEDRIEWYVNGRRVRTVSGSQPMISALTDTPARPFGLIFSTHVNRIGEAALEERWSEHLLIDWVRVWERAD</sequence>
<evidence type="ECO:0000313" key="2">
    <source>
        <dbReference type="EMBL" id="QSG01745.1"/>
    </source>
</evidence>
<dbReference type="Pfam" id="PF00722">
    <property type="entry name" value="Glyco_hydro_16"/>
    <property type="match status" value="1"/>
</dbReference>
<dbReference type="InterPro" id="IPR000757">
    <property type="entry name" value="Beta-glucanase-like"/>
</dbReference>
<dbReference type="GeneID" id="70683897"/>
<dbReference type="KEGG" id="hara:AArcS_0516"/>
<dbReference type="EMBL" id="CP064786">
    <property type="protein sequence ID" value="QSG01745.1"/>
    <property type="molecule type" value="Genomic_DNA"/>
</dbReference>
<dbReference type="RefSeq" id="WP_238478855.1">
    <property type="nucleotide sequence ID" value="NZ_CP064786.1"/>
</dbReference>
<accession>A0A897MU46</accession>
<feature type="domain" description="GH16" evidence="1">
    <location>
        <begin position="27"/>
        <end position="287"/>
    </location>
</feature>
<dbReference type="GO" id="GO:0005975">
    <property type="term" value="P:carbohydrate metabolic process"/>
    <property type="evidence" value="ECO:0007669"/>
    <property type="project" value="InterPro"/>
</dbReference>
<gene>
    <name evidence="2" type="primary">bglS</name>
    <name evidence="2" type="ORF">AArcS_0516</name>
</gene>
<proteinExistence type="predicted"/>
<dbReference type="Gene3D" id="2.60.120.200">
    <property type="match status" value="1"/>
</dbReference>
<dbReference type="PROSITE" id="PS51257">
    <property type="entry name" value="PROKAR_LIPOPROTEIN"/>
    <property type="match status" value="1"/>
</dbReference>
<organism evidence="2 3">
    <name type="scientific">Natranaeroarchaeum sulfidigenes</name>
    <dbReference type="NCBI Taxonomy" id="2784880"/>
    <lineage>
        <taxon>Archaea</taxon>
        <taxon>Methanobacteriati</taxon>
        <taxon>Methanobacteriota</taxon>
        <taxon>Stenosarchaea group</taxon>
        <taxon>Halobacteria</taxon>
        <taxon>Halobacteriales</taxon>
        <taxon>Natronoarchaeaceae</taxon>
        <taxon>Natranaeroarchaeum</taxon>
    </lineage>
</organism>
<dbReference type="PROSITE" id="PS51762">
    <property type="entry name" value="GH16_2"/>
    <property type="match status" value="1"/>
</dbReference>
<dbReference type="InterPro" id="IPR050546">
    <property type="entry name" value="Glycosyl_Hydrlase_16"/>
</dbReference>
<reference evidence="2" key="1">
    <citation type="submission" date="2020-11" db="EMBL/GenBank/DDBJ databases">
        <title>Carbohydrate-dependent, anaerobic sulfur respiration: A novel catabolism in halophilic archaea.</title>
        <authorList>
            <person name="Sorokin D.Y."/>
            <person name="Messina E."/>
            <person name="Smedile F."/>
            <person name="La Cono V."/>
            <person name="Hallsworth J.E."/>
            <person name="Yakimov M.M."/>
        </authorList>
    </citation>
    <scope>NUCLEOTIDE SEQUENCE</scope>
    <source>
        <strain evidence="2">AArc-S</strain>
    </source>
</reference>